<dbReference type="GO" id="GO:0000027">
    <property type="term" value="P:ribosomal large subunit assembly"/>
    <property type="evidence" value="ECO:0007669"/>
    <property type="project" value="TreeGrafter"/>
</dbReference>
<feature type="region of interest" description="Disordered" evidence="1">
    <location>
        <begin position="1"/>
        <end position="20"/>
    </location>
</feature>
<feature type="compositionally biased region" description="Basic and acidic residues" evidence="1">
    <location>
        <begin position="313"/>
        <end position="332"/>
    </location>
</feature>
<dbReference type="GO" id="GO:0019843">
    <property type="term" value="F:rRNA binding"/>
    <property type="evidence" value="ECO:0007669"/>
    <property type="project" value="InterPro"/>
</dbReference>
<dbReference type="PANTHER" id="PTHR12661">
    <property type="entry name" value="PETER PAN-RELATED"/>
    <property type="match status" value="1"/>
</dbReference>
<accession>A0A0D6QZ12</accession>
<feature type="region of interest" description="Disordered" evidence="1">
    <location>
        <begin position="313"/>
        <end position="357"/>
    </location>
</feature>
<feature type="compositionally biased region" description="Basic residues" evidence="1">
    <location>
        <begin position="423"/>
        <end position="437"/>
    </location>
</feature>
<dbReference type="PROSITE" id="PS50833">
    <property type="entry name" value="BRIX"/>
    <property type="match status" value="1"/>
</dbReference>
<feature type="region of interest" description="Disordered" evidence="1">
    <location>
        <begin position="371"/>
        <end position="475"/>
    </location>
</feature>
<proteinExistence type="predicted"/>
<dbReference type="GO" id="GO:0006364">
    <property type="term" value="P:rRNA processing"/>
    <property type="evidence" value="ECO:0007669"/>
    <property type="project" value="InterPro"/>
</dbReference>
<dbReference type="EMBL" id="GCKF01036037">
    <property type="protein sequence ID" value="JAG96817.1"/>
    <property type="molecule type" value="Transcribed_RNA"/>
</dbReference>
<evidence type="ECO:0000259" key="2">
    <source>
        <dbReference type="PROSITE" id="PS50833"/>
    </source>
</evidence>
<reference evidence="3" key="1">
    <citation type="submission" date="2015-03" db="EMBL/GenBank/DDBJ databases">
        <title>A transcriptome of Araucaria cunninghamii, an australian fine timber species.</title>
        <authorList>
            <person name="Jing Yi C.J.Y."/>
            <person name="Yin San L.Y.S."/>
            <person name="Abdul Karim S.S."/>
            <person name="Wan Azmi N.N."/>
            <person name="Hercus R.R."/>
            <person name="Croft L.L."/>
        </authorList>
    </citation>
    <scope>NUCLEOTIDE SEQUENCE</scope>
    <source>
        <strain evidence="3">MI0301</strain>
        <tissue evidence="3">Leaf</tissue>
    </source>
</reference>
<name>A0A0D6QZ12_ARACU</name>
<protein>
    <recommendedName>
        <fullName evidence="2">Brix domain-containing protein</fullName>
    </recommendedName>
</protein>
<evidence type="ECO:0000313" key="3">
    <source>
        <dbReference type="EMBL" id="JAG96817.1"/>
    </source>
</evidence>
<dbReference type="InterPro" id="IPR007109">
    <property type="entry name" value="Brix"/>
</dbReference>
<dbReference type="GO" id="GO:0030687">
    <property type="term" value="C:preribosome, large subunit precursor"/>
    <property type="evidence" value="ECO:0007669"/>
    <property type="project" value="TreeGrafter"/>
</dbReference>
<dbReference type="SMART" id="SM00879">
    <property type="entry name" value="Brix"/>
    <property type="match status" value="1"/>
</dbReference>
<feature type="compositionally biased region" description="Polar residues" evidence="1">
    <location>
        <begin position="337"/>
        <end position="349"/>
    </location>
</feature>
<dbReference type="SUPFAM" id="SSF52954">
    <property type="entry name" value="Class II aaRS ABD-related"/>
    <property type="match status" value="1"/>
</dbReference>
<feature type="domain" description="Brix" evidence="2">
    <location>
        <begin position="24"/>
        <end position="285"/>
    </location>
</feature>
<evidence type="ECO:0000256" key="1">
    <source>
        <dbReference type="SAM" id="MobiDB-lite"/>
    </source>
</evidence>
<feature type="compositionally biased region" description="Basic residues" evidence="1">
    <location>
        <begin position="1"/>
        <end position="11"/>
    </location>
</feature>
<organism evidence="3">
    <name type="scientific">Araucaria cunninghamii</name>
    <name type="common">Hoop pine</name>
    <name type="synonym">Moreton Bay pine</name>
    <dbReference type="NCBI Taxonomy" id="56994"/>
    <lineage>
        <taxon>Eukaryota</taxon>
        <taxon>Viridiplantae</taxon>
        <taxon>Streptophyta</taxon>
        <taxon>Embryophyta</taxon>
        <taxon>Tracheophyta</taxon>
        <taxon>Spermatophyta</taxon>
        <taxon>Pinopsida</taxon>
        <taxon>Pinidae</taxon>
        <taxon>Conifers II</taxon>
        <taxon>Araucariales</taxon>
        <taxon>Araucariaceae</taxon>
        <taxon>Araucaria</taxon>
    </lineage>
</organism>
<dbReference type="InterPro" id="IPR045112">
    <property type="entry name" value="PPAN-like"/>
</dbReference>
<dbReference type="Pfam" id="PF04427">
    <property type="entry name" value="Brix"/>
    <property type="match status" value="1"/>
</dbReference>
<dbReference type="PANTHER" id="PTHR12661:SF5">
    <property type="entry name" value="SUPPRESSOR OF SWI4 1 HOMOLOG"/>
    <property type="match status" value="1"/>
</dbReference>
<sequence>MAPTRRKKKRTHVENAQAGGEKVPKSFVISRGKLPPLLKQLQIDLRKLMLPHTALNLKEKRNNSLKDFVSVATPLGVTHLLIVSNTEKAAYLRVARSPHGPTLTFKIHDYSLAADIVRAQTRPGASSGIFKTSPLVVLAGLGSEEQHLKLTAVMFQNIFPVIDVNTVKLSSCQRVVILNYNKETKLIDFRHYAVTLKPLGVSRRIRKFVQNRQIPDLRGLNDVSEYITKPNYSSESEAEDEAATVKLAKDCNRVNRASSQSAVKLHEIGPRMTLQLVKVEEGLCSGGIIFHEFVKKTPEEVKMLRENIEQREALRKQRRAEQESNVRRKELAKQSLKKQSNWSNQSTMNVEDGERLDNIDMDDAEWYRQEVGEEPDSEFLAGISRTQNRKPEDYKNNNKKGKQGEDQGQQPGKSTTKTDSYKKGKFSKSMHSAKRNNKGVSSKRPGGSIADKVLSQKRKGSTGPTRANKKRKGSN</sequence>
<dbReference type="AlphaFoldDB" id="A0A0D6QZ12"/>